<evidence type="ECO:0000259" key="1">
    <source>
        <dbReference type="Pfam" id="PF03478"/>
    </source>
</evidence>
<gene>
    <name evidence="2" type="primary">LOC101255341</name>
</gene>
<dbReference type="Pfam" id="PF03478">
    <property type="entry name" value="Beta-prop_KIB1-4"/>
    <property type="match status" value="1"/>
</dbReference>
<dbReference type="EnsemblPlants" id="Solyc01g106510.2.1">
    <property type="protein sequence ID" value="Solyc01g106510.2.1.1"/>
    <property type="gene ID" value="Solyc01g106510.2"/>
</dbReference>
<dbReference type="RefSeq" id="XP_004230661.1">
    <property type="nucleotide sequence ID" value="XM_004230613.5"/>
</dbReference>
<dbReference type="Gramene" id="Solyc01g106510.2.1">
    <property type="protein sequence ID" value="Solyc01g106510.2.1.1"/>
    <property type="gene ID" value="Solyc01g106510.2"/>
</dbReference>
<dbReference type="OMA" id="EISHKIC"/>
<sequence length="389" mass="45110">MSRQKKKEKLVKPQEKTKSLLEPWPNLPQQLLNFMGRQHPDETNRLMQNICFPGVTKSWRAVPKQCSNKNAQLPWLEISDKDHFFQSKTQEHTLTIPFRLGEYWWYSRRSSWDVPWTHFHGCSHGLIVAGGKDPATYCLLIPTSRFTYRSIPTWDPTIPFKFATLSSNPYNNNKACFLMVLTGCSTPAFVVSNIGYQNKWMKEENTLLDPNCSKRELMQFTNAIGFEGKFYALSLQGTLAVIEEIESRFQITKLSRSRAVPSVFPKHFTEYLQESNGEILLIFLIFEKSIRKMDKVEVFKLEMDDLSWLKLDKLGNRTLFVGTNYCMSVNASQLGCRSNCVYFIERATNTWLVYEMGSDTISPCFDDYGSQTISPVWEEPIVENKFIVR</sequence>
<dbReference type="PANTHER" id="PTHR33127">
    <property type="entry name" value="TRANSMEMBRANE PROTEIN"/>
    <property type="match status" value="1"/>
</dbReference>
<accession>A0A3Q7FBZ8</accession>
<name>A0A3Q7FBZ8_SOLLC</name>
<evidence type="ECO:0000313" key="3">
    <source>
        <dbReference type="Proteomes" id="UP000004994"/>
    </source>
</evidence>
<dbReference type="STRING" id="4081.A0A3Q7FBZ8"/>
<feature type="domain" description="KIB1-4 beta-propeller" evidence="1">
    <location>
        <begin position="115"/>
        <end position="354"/>
    </location>
</feature>
<dbReference type="GeneID" id="101255341"/>
<dbReference type="OrthoDB" id="1264317at2759"/>
<reference evidence="2" key="1">
    <citation type="journal article" date="2012" name="Nature">
        <title>The tomato genome sequence provides insights into fleshy fruit evolution.</title>
        <authorList>
            <consortium name="Tomato Genome Consortium"/>
        </authorList>
    </citation>
    <scope>NUCLEOTIDE SEQUENCE [LARGE SCALE GENOMIC DNA]</scope>
    <source>
        <strain evidence="2">cv. Heinz 1706</strain>
    </source>
</reference>
<dbReference type="Proteomes" id="UP000004994">
    <property type="component" value="Chromosome 1"/>
</dbReference>
<dbReference type="AlphaFoldDB" id="A0A3Q7FBZ8"/>
<reference evidence="2" key="2">
    <citation type="submission" date="2019-01" db="UniProtKB">
        <authorList>
            <consortium name="EnsemblPlants"/>
        </authorList>
    </citation>
    <scope>IDENTIFICATION</scope>
    <source>
        <strain evidence="2">cv. Heinz 1706</strain>
    </source>
</reference>
<dbReference type="PANTHER" id="PTHR33127:SF59">
    <property type="entry name" value="DUF295 DOMAIN-CONTAINING PROTEIN"/>
    <property type="match status" value="1"/>
</dbReference>
<dbReference type="InParanoid" id="A0A3Q7FBZ8"/>
<keyword evidence="3" id="KW-1185">Reference proteome</keyword>
<dbReference type="KEGG" id="sly:101255341"/>
<dbReference type="PaxDb" id="4081-Solyc01g106510.2.1"/>
<dbReference type="InterPro" id="IPR005174">
    <property type="entry name" value="KIB1-4_b-propeller"/>
</dbReference>
<protein>
    <recommendedName>
        <fullName evidence="1">KIB1-4 beta-propeller domain-containing protein</fullName>
    </recommendedName>
</protein>
<evidence type="ECO:0000313" key="2">
    <source>
        <dbReference type="EnsemblPlants" id="Solyc01g106510.2.1.1"/>
    </source>
</evidence>
<proteinExistence type="predicted"/>
<organism evidence="2">
    <name type="scientific">Solanum lycopersicum</name>
    <name type="common">Tomato</name>
    <name type="synonym">Lycopersicon esculentum</name>
    <dbReference type="NCBI Taxonomy" id="4081"/>
    <lineage>
        <taxon>Eukaryota</taxon>
        <taxon>Viridiplantae</taxon>
        <taxon>Streptophyta</taxon>
        <taxon>Embryophyta</taxon>
        <taxon>Tracheophyta</taxon>
        <taxon>Spermatophyta</taxon>
        <taxon>Magnoliopsida</taxon>
        <taxon>eudicotyledons</taxon>
        <taxon>Gunneridae</taxon>
        <taxon>Pentapetalae</taxon>
        <taxon>asterids</taxon>
        <taxon>lamiids</taxon>
        <taxon>Solanales</taxon>
        <taxon>Solanaceae</taxon>
        <taxon>Solanoideae</taxon>
        <taxon>Solaneae</taxon>
        <taxon>Solanum</taxon>
        <taxon>Solanum subgen. Lycopersicon</taxon>
    </lineage>
</organism>